<protein>
    <submittedName>
        <fullName evidence="3">Uncharacterized protein</fullName>
    </submittedName>
</protein>
<name>A0A5S6QBL9_TRIMR</name>
<reference evidence="3" key="1">
    <citation type="submission" date="2019-12" db="UniProtKB">
        <authorList>
            <consortium name="WormBaseParasite"/>
        </authorList>
    </citation>
    <scope>IDENTIFICATION</scope>
</reference>
<accession>A0A5S6QBL9</accession>
<sequence>MVSLKEERSITTFLPAERFVVRACAAPIGAGGSWFFFFCFSACKRFKFLSSSLQRISHCPPLAVALLSLPEGPTFDEDDDRRGAKLPLKIIFRRCSKHPSKFQLSERQSSRLRGPGAAGFPPPGGHPLLPRLGALLLHRNDNRRAVRLTSADSCCLSVQG</sequence>
<dbReference type="WBParaSite" id="TMUE_1000004594.1">
    <property type="protein sequence ID" value="TMUE_1000004594.1"/>
    <property type="gene ID" value="WBGene00299024"/>
</dbReference>
<proteinExistence type="predicted"/>
<evidence type="ECO:0000313" key="2">
    <source>
        <dbReference type="Proteomes" id="UP000046395"/>
    </source>
</evidence>
<keyword evidence="1" id="KW-0472">Membrane</keyword>
<dbReference type="AlphaFoldDB" id="A0A5S6QBL9"/>
<keyword evidence="1" id="KW-0812">Transmembrane</keyword>
<evidence type="ECO:0000313" key="3">
    <source>
        <dbReference type="WBParaSite" id="TMUE_1000004594.1"/>
    </source>
</evidence>
<organism evidence="2 3">
    <name type="scientific">Trichuris muris</name>
    <name type="common">Mouse whipworm</name>
    <dbReference type="NCBI Taxonomy" id="70415"/>
    <lineage>
        <taxon>Eukaryota</taxon>
        <taxon>Metazoa</taxon>
        <taxon>Ecdysozoa</taxon>
        <taxon>Nematoda</taxon>
        <taxon>Enoplea</taxon>
        <taxon>Dorylaimia</taxon>
        <taxon>Trichinellida</taxon>
        <taxon>Trichuridae</taxon>
        <taxon>Trichuris</taxon>
    </lineage>
</organism>
<keyword evidence="1" id="KW-1133">Transmembrane helix</keyword>
<dbReference type="Proteomes" id="UP000046395">
    <property type="component" value="Unassembled WGS sequence"/>
</dbReference>
<keyword evidence="2" id="KW-1185">Reference proteome</keyword>
<feature type="transmembrane region" description="Helical" evidence="1">
    <location>
        <begin position="20"/>
        <end position="43"/>
    </location>
</feature>
<evidence type="ECO:0000256" key="1">
    <source>
        <dbReference type="SAM" id="Phobius"/>
    </source>
</evidence>